<dbReference type="EMBL" id="AGNL01004320">
    <property type="protein sequence ID" value="EJK73661.1"/>
    <property type="molecule type" value="Genomic_DNA"/>
</dbReference>
<feature type="compositionally biased region" description="Basic and acidic residues" evidence="1">
    <location>
        <begin position="43"/>
        <end position="59"/>
    </location>
</feature>
<accession>K0TIQ4</accession>
<keyword evidence="3" id="KW-1185">Reference proteome</keyword>
<dbReference type="AlphaFoldDB" id="K0TIQ4"/>
<dbReference type="Proteomes" id="UP000266841">
    <property type="component" value="Unassembled WGS sequence"/>
</dbReference>
<proteinExistence type="predicted"/>
<feature type="region of interest" description="Disordered" evidence="1">
    <location>
        <begin position="179"/>
        <end position="204"/>
    </location>
</feature>
<name>K0TIQ4_THAOC</name>
<feature type="region of interest" description="Disordered" evidence="1">
    <location>
        <begin position="1"/>
        <end position="126"/>
    </location>
</feature>
<sequence length="292" mass="30992">MGQRPPRVETATGGRAMMGSRRLTRSVSGGRGTIPRGRRARAPRGEKDEQRIAEEHGARAEAAGAERRKRKEVREKAVANGADPGQQPEEDKKKGAEAGRTLGVLREEGTASSGDRVVRPSTPAASSVLPLASGGLRRLRARSAVEIDGSRATRTTRRESGARRLKRVDEVTRRWWEQDTRRAAAATSQDRRSRPGRIHTRQRSPGLAFAAAAAAILLSACAAAASRSRPTELAAETLGMMPGHRPPAACVRSKAGGDATQPSVRQENGRTGGGAANGADPQEAGQRDQGRG</sequence>
<gene>
    <name evidence="2" type="ORF">THAOC_04705</name>
</gene>
<organism evidence="2 3">
    <name type="scientific">Thalassiosira oceanica</name>
    <name type="common">Marine diatom</name>
    <dbReference type="NCBI Taxonomy" id="159749"/>
    <lineage>
        <taxon>Eukaryota</taxon>
        <taxon>Sar</taxon>
        <taxon>Stramenopiles</taxon>
        <taxon>Ochrophyta</taxon>
        <taxon>Bacillariophyta</taxon>
        <taxon>Coscinodiscophyceae</taxon>
        <taxon>Thalassiosirophycidae</taxon>
        <taxon>Thalassiosirales</taxon>
        <taxon>Thalassiosiraceae</taxon>
        <taxon>Thalassiosira</taxon>
    </lineage>
</organism>
<evidence type="ECO:0000313" key="3">
    <source>
        <dbReference type="Proteomes" id="UP000266841"/>
    </source>
</evidence>
<comment type="caution">
    <text evidence="2">The sequence shown here is derived from an EMBL/GenBank/DDBJ whole genome shotgun (WGS) entry which is preliminary data.</text>
</comment>
<protein>
    <submittedName>
        <fullName evidence="2">Uncharacterized protein</fullName>
    </submittedName>
</protein>
<reference evidence="2 3" key="1">
    <citation type="journal article" date="2012" name="Genome Biol.">
        <title>Genome and low-iron response of an oceanic diatom adapted to chronic iron limitation.</title>
        <authorList>
            <person name="Lommer M."/>
            <person name="Specht M."/>
            <person name="Roy A.S."/>
            <person name="Kraemer L."/>
            <person name="Andreson R."/>
            <person name="Gutowska M.A."/>
            <person name="Wolf J."/>
            <person name="Bergner S.V."/>
            <person name="Schilhabel M.B."/>
            <person name="Klostermeier U.C."/>
            <person name="Beiko R.G."/>
            <person name="Rosenstiel P."/>
            <person name="Hippler M."/>
            <person name="Laroche J."/>
        </authorList>
    </citation>
    <scope>NUCLEOTIDE SEQUENCE [LARGE SCALE GENOMIC DNA]</scope>
    <source>
        <strain evidence="2 3">CCMP1005</strain>
    </source>
</reference>
<evidence type="ECO:0000313" key="2">
    <source>
        <dbReference type="EMBL" id="EJK73661.1"/>
    </source>
</evidence>
<evidence type="ECO:0000256" key="1">
    <source>
        <dbReference type="SAM" id="MobiDB-lite"/>
    </source>
</evidence>
<feature type="region of interest" description="Disordered" evidence="1">
    <location>
        <begin position="237"/>
        <end position="292"/>
    </location>
</feature>